<proteinExistence type="predicted"/>
<protein>
    <recommendedName>
        <fullName evidence="2">N-acetyltransferase domain-containing protein</fullName>
    </recommendedName>
</protein>
<comment type="caution">
    <text evidence="1">The sequence shown here is derived from an EMBL/GenBank/DDBJ whole genome shotgun (WGS) entry which is preliminary data.</text>
</comment>
<evidence type="ECO:0000313" key="1">
    <source>
        <dbReference type="EMBL" id="GAG76568.1"/>
    </source>
</evidence>
<accession>X1AWK5</accession>
<dbReference type="SUPFAM" id="SSF55729">
    <property type="entry name" value="Acyl-CoA N-acyltransferases (Nat)"/>
    <property type="match status" value="1"/>
</dbReference>
<sequence>MMMDELIEKFHIKNVHKVHLFIEKYNKEVVDFYRKLGWDVRDDLIMMSFVPD</sequence>
<feature type="non-terminal residue" evidence="1">
    <location>
        <position position="52"/>
    </location>
</feature>
<gene>
    <name evidence="1" type="ORF">S01H4_29119</name>
</gene>
<evidence type="ECO:0008006" key="2">
    <source>
        <dbReference type="Google" id="ProtNLM"/>
    </source>
</evidence>
<dbReference type="Gene3D" id="3.40.630.30">
    <property type="match status" value="1"/>
</dbReference>
<dbReference type="EMBL" id="BART01014716">
    <property type="protein sequence ID" value="GAG76568.1"/>
    <property type="molecule type" value="Genomic_DNA"/>
</dbReference>
<reference evidence="1" key="1">
    <citation type="journal article" date="2014" name="Front. Microbiol.">
        <title>High frequency of phylogenetically diverse reductive dehalogenase-homologous genes in deep subseafloor sedimentary metagenomes.</title>
        <authorList>
            <person name="Kawai M."/>
            <person name="Futagami T."/>
            <person name="Toyoda A."/>
            <person name="Takaki Y."/>
            <person name="Nishi S."/>
            <person name="Hori S."/>
            <person name="Arai W."/>
            <person name="Tsubouchi T."/>
            <person name="Morono Y."/>
            <person name="Uchiyama I."/>
            <person name="Ito T."/>
            <person name="Fujiyama A."/>
            <person name="Inagaki F."/>
            <person name="Takami H."/>
        </authorList>
    </citation>
    <scope>NUCLEOTIDE SEQUENCE</scope>
    <source>
        <strain evidence="1">Expedition CK06-06</strain>
    </source>
</reference>
<name>X1AWK5_9ZZZZ</name>
<dbReference type="AlphaFoldDB" id="X1AWK5"/>
<dbReference type="InterPro" id="IPR016181">
    <property type="entry name" value="Acyl_CoA_acyltransferase"/>
</dbReference>
<organism evidence="1">
    <name type="scientific">marine sediment metagenome</name>
    <dbReference type="NCBI Taxonomy" id="412755"/>
    <lineage>
        <taxon>unclassified sequences</taxon>
        <taxon>metagenomes</taxon>
        <taxon>ecological metagenomes</taxon>
    </lineage>
</organism>